<dbReference type="InterPro" id="IPR004088">
    <property type="entry name" value="KH_dom_type_1"/>
</dbReference>
<dbReference type="Gene3D" id="2.20.70.10">
    <property type="match status" value="1"/>
</dbReference>
<reference evidence="5 6" key="1">
    <citation type="journal article" date="2010" name="Plant Cell">
        <title>The Chlorella variabilis NC64A genome reveals adaptation to photosymbiosis, coevolution with viruses, and cryptic sex.</title>
        <authorList>
            <person name="Blanc G."/>
            <person name="Duncan G."/>
            <person name="Agarkova I."/>
            <person name="Borodovsky M."/>
            <person name="Gurnon J."/>
            <person name="Kuo A."/>
            <person name="Lindquist E."/>
            <person name="Lucas S."/>
            <person name="Pangilinan J."/>
            <person name="Polle J."/>
            <person name="Salamov A."/>
            <person name="Terry A."/>
            <person name="Yamada T."/>
            <person name="Dunigan D.D."/>
            <person name="Grigoriev I.V."/>
            <person name="Claverie J.M."/>
            <person name="Van Etten J.L."/>
        </authorList>
    </citation>
    <scope>NUCLEOTIDE SEQUENCE [LARGE SCALE GENOMIC DNA]</scope>
    <source>
        <strain evidence="5 6">NC64A</strain>
    </source>
</reference>
<dbReference type="PROSITE" id="PS50084">
    <property type="entry name" value="KH_TYPE_1"/>
    <property type="match status" value="3"/>
</dbReference>
<evidence type="ECO:0000313" key="6">
    <source>
        <dbReference type="Proteomes" id="UP000008141"/>
    </source>
</evidence>
<dbReference type="SMART" id="SM00322">
    <property type="entry name" value="KH"/>
    <property type="match status" value="3"/>
</dbReference>
<dbReference type="KEGG" id="cvr:CHLNCDRAFT_52074"/>
<dbReference type="STRING" id="554065.E1ZEA7"/>
<dbReference type="Pfam" id="PF00397">
    <property type="entry name" value="WW"/>
    <property type="match status" value="1"/>
</dbReference>
<gene>
    <name evidence="5" type="ORF">CHLNCDRAFT_52074</name>
</gene>
<dbReference type="AlphaFoldDB" id="E1ZEA7"/>
<dbReference type="Gene3D" id="3.30.1370.10">
    <property type="entry name" value="K Homology domain, type 1"/>
    <property type="match status" value="3"/>
</dbReference>
<evidence type="ECO:0000313" key="5">
    <source>
        <dbReference type="EMBL" id="EFN55838.1"/>
    </source>
</evidence>
<dbReference type="InterPro" id="IPR004087">
    <property type="entry name" value="KH_dom"/>
</dbReference>
<dbReference type="OrthoDB" id="5204190at2759"/>
<dbReference type="PROSITE" id="PS50020">
    <property type="entry name" value="WW_DOMAIN_2"/>
    <property type="match status" value="1"/>
</dbReference>
<feature type="region of interest" description="Disordered" evidence="3">
    <location>
        <begin position="341"/>
        <end position="363"/>
    </location>
</feature>
<dbReference type="InterPro" id="IPR036020">
    <property type="entry name" value="WW_dom_sf"/>
</dbReference>
<dbReference type="GeneID" id="17355372"/>
<dbReference type="Pfam" id="PF00013">
    <property type="entry name" value="KH_1"/>
    <property type="match status" value="3"/>
</dbReference>
<organism evidence="6">
    <name type="scientific">Chlorella variabilis</name>
    <name type="common">Green alga</name>
    <dbReference type="NCBI Taxonomy" id="554065"/>
    <lineage>
        <taxon>Eukaryota</taxon>
        <taxon>Viridiplantae</taxon>
        <taxon>Chlorophyta</taxon>
        <taxon>core chlorophytes</taxon>
        <taxon>Trebouxiophyceae</taxon>
        <taxon>Chlorellales</taxon>
        <taxon>Chlorellaceae</taxon>
        <taxon>Chlorella clade</taxon>
        <taxon>Chlorella</taxon>
    </lineage>
</organism>
<protein>
    <recommendedName>
        <fullName evidence="4">WW domain-containing protein</fullName>
    </recommendedName>
</protein>
<dbReference type="InterPro" id="IPR036612">
    <property type="entry name" value="KH_dom_type_1_sf"/>
</dbReference>
<dbReference type="eggNOG" id="KOG1676">
    <property type="taxonomic scope" value="Eukaryota"/>
</dbReference>
<evidence type="ECO:0000256" key="3">
    <source>
        <dbReference type="SAM" id="MobiDB-lite"/>
    </source>
</evidence>
<dbReference type="SUPFAM" id="SSF54791">
    <property type="entry name" value="Eukaryotic type KH-domain (KH-domain type I)"/>
    <property type="match status" value="3"/>
</dbReference>
<dbReference type="OMA" id="ETIMCPP"/>
<dbReference type="CDD" id="cd00201">
    <property type="entry name" value="WW"/>
    <property type="match status" value="1"/>
</dbReference>
<dbReference type="InterPro" id="IPR001202">
    <property type="entry name" value="WW_dom"/>
</dbReference>
<dbReference type="EMBL" id="GL433843">
    <property type="protein sequence ID" value="EFN55838.1"/>
    <property type="molecule type" value="Genomic_DNA"/>
</dbReference>
<feature type="domain" description="WW" evidence="4">
    <location>
        <begin position="335"/>
        <end position="362"/>
    </location>
</feature>
<evidence type="ECO:0000259" key="4">
    <source>
        <dbReference type="PROSITE" id="PS50020"/>
    </source>
</evidence>
<keyword evidence="6" id="KW-1185">Reference proteome</keyword>
<keyword evidence="2" id="KW-0694">RNA-binding</keyword>
<dbReference type="Proteomes" id="UP000008141">
    <property type="component" value="Unassembled WGS sequence"/>
</dbReference>
<dbReference type="CDD" id="cd00105">
    <property type="entry name" value="KH-I"/>
    <property type="match status" value="2"/>
</dbReference>
<evidence type="ECO:0000256" key="2">
    <source>
        <dbReference type="PROSITE-ProRule" id="PRU00117"/>
    </source>
</evidence>
<name>E1ZEA7_CHLVA</name>
<dbReference type="RefSeq" id="XP_005847940.1">
    <property type="nucleotide sequence ID" value="XM_005847878.1"/>
</dbReference>
<dbReference type="InParanoid" id="E1ZEA7"/>
<dbReference type="PANTHER" id="PTHR10288">
    <property type="entry name" value="KH DOMAIN CONTAINING RNA BINDING PROTEIN"/>
    <property type="match status" value="1"/>
</dbReference>
<proteinExistence type="predicted"/>
<dbReference type="SMART" id="SM00456">
    <property type="entry name" value="WW"/>
    <property type="match status" value="1"/>
</dbReference>
<dbReference type="PROSITE" id="PS01159">
    <property type="entry name" value="WW_DOMAIN_1"/>
    <property type="match status" value="1"/>
</dbReference>
<sequence length="363" mass="36936">MEILDIPSAMVGKLIGKAGETIRNLQLSTDTRIQVDHAAEGDTKRVTISGMSAEAVARCRAEIATILQDEETKEELDCPAGIVGRIIGRGGETIRALQSASQAHITVDQNFPEGQPRKIIVQGRPDACQKASMMIRELINGEPGSAQAIIQRVCAEQGIGKTHVMSCPKGIVGRIIGRQGDTIKQLQRVTGATIQIDQSTDPCRVTLAGQPSSSDQAKRMIEDIIAGGDPFHPGGPGGFGAPPFGAPYGGPAGPGFGGPGFGGPYGAPFGGFPPYGGGFAPYGGAPYGGAPGYGAPGGYGAADPYAAAASGGYGAAGAAGYGAAGGAAAGGGGQWQELHDDQGRPYYYNPATGVTQWEKPPGM</sequence>
<dbReference type="GO" id="GO:0003723">
    <property type="term" value="F:RNA binding"/>
    <property type="evidence" value="ECO:0007669"/>
    <property type="project" value="UniProtKB-UniRule"/>
</dbReference>
<evidence type="ECO:0000256" key="1">
    <source>
        <dbReference type="ARBA" id="ARBA00022737"/>
    </source>
</evidence>
<keyword evidence="1" id="KW-0677">Repeat</keyword>
<dbReference type="SUPFAM" id="SSF51045">
    <property type="entry name" value="WW domain"/>
    <property type="match status" value="1"/>
</dbReference>
<accession>E1ZEA7</accession>